<evidence type="ECO:0000313" key="2">
    <source>
        <dbReference type="Proteomes" id="UP001075354"/>
    </source>
</evidence>
<sequence>MSAGWASFVCDSTIWCYRLNEMAATCGSTPSFIGAPKLDSIRGPKALTQGGHRDALVAFTNIMSSRSAHLASPYFSDNVVLDWFGRTVLGKDNVLRFLFEELQISSHDVVEVKSKQDDIQKKEAMARAIGRFRQSPDKKDYDSDMDDDSGFGSGIFSDSDSSFCSEGSLTPCSKMASELSRLRVSGFEHHAMPLHAAELRTPLTARITRAPTMLKRPAMIVKSLKQLEVPKNIRFMDAAGVISAGPLQNDIFNPEPIRPWSKHCHIQIGYHHAVGGTICLSFLLYNDEMPCRKNLSKIFDLCD</sequence>
<protein>
    <submittedName>
        <fullName evidence="1">Uncharacterized protein</fullName>
    </submittedName>
</protein>
<name>A0AAV7XWH0_9NEOP</name>
<gene>
    <name evidence="1" type="ORF">ONE63_006604</name>
</gene>
<reference evidence="1" key="1">
    <citation type="submission" date="2022-12" db="EMBL/GenBank/DDBJ databases">
        <title>Chromosome-level genome assembly of the bean flower thrips Megalurothrips usitatus.</title>
        <authorList>
            <person name="Ma L."/>
            <person name="Liu Q."/>
            <person name="Li H."/>
            <person name="Cai W."/>
        </authorList>
    </citation>
    <scope>NUCLEOTIDE SEQUENCE</scope>
    <source>
        <strain evidence="1">Cailab_2022a</strain>
    </source>
</reference>
<comment type="caution">
    <text evidence="1">The sequence shown here is derived from an EMBL/GenBank/DDBJ whole genome shotgun (WGS) entry which is preliminary data.</text>
</comment>
<dbReference type="AlphaFoldDB" id="A0AAV7XWH0"/>
<evidence type="ECO:0000313" key="1">
    <source>
        <dbReference type="EMBL" id="KAJ1529872.1"/>
    </source>
</evidence>
<organism evidence="1 2">
    <name type="scientific">Megalurothrips usitatus</name>
    <name type="common">bean blossom thrips</name>
    <dbReference type="NCBI Taxonomy" id="439358"/>
    <lineage>
        <taxon>Eukaryota</taxon>
        <taxon>Metazoa</taxon>
        <taxon>Ecdysozoa</taxon>
        <taxon>Arthropoda</taxon>
        <taxon>Hexapoda</taxon>
        <taxon>Insecta</taxon>
        <taxon>Pterygota</taxon>
        <taxon>Neoptera</taxon>
        <taxon>Paraneoptera</taxon>
        <taxon>Thysanoptera</taxon>
        <taxon>Terebrantia</taxon>
        <taxon>Thripoidea</taxon>
        <taxon>Thripidae</taxon>
        <taxon>Megalurothrips</taxon>
    </lineage>
</organism>
<dbReference type="EMBL" id="JAPTSV010000003">
    <property type="protein sequence ID" value="KAJ1529872.1"/>
    <property type="molecule type" value="Genomic_DNA"/>
</dbReference>
<dbReference type="Proteomes" id="UP001075354">
    <property type="component" value="Chromosome 3"/>
</dbReference>
<keyword evidence="2" id="KW-1185">Reference proteome</keyword>
<accession>A0AAV7XWH0</accession>
<proteinExistence type="predicted"/>